<evidence type="ECO:0000313" key="1">
    <source>
        <dbReference type="EMBL" id="MTW02414.1"/>
    </source>
</evidence>
<organism evidence="1 2">
    <name type="scientific">Pseudoduganella ginsengisoli</name>
    <dbReference type="NCBI Taxonomy" id="1462440"/>
    <lineage>
        <taxon>Bacteria</taxon>
        <taxon>Pseudomonadati</taxon>
        <taxon>Pseudomonadota</taxon>
        <taxon>Betaproteobacteria</taxon>
        <taxon>Burkholderiales</taxon>
        <taxon>Oxalobacteraceae</taxon>
        <taxon>Telluria group</taxon>
        <taxon>Pseudoduganella</taxon>
    </lineage>
</organism>
<protein>
    <submittedName>
        <fullName evidence="1">Uncharacterized protein</fullName>
    </submittedName>
</protein>
<name>A0A6L6PZ35_9BURK</name>
<reference evidence="1 2" key="1">
    <citation type="submission" date="2019-11" db="EMBL/GenBank/DDBJ databases">
        <title>Type strains purchased from KCTC, JCM and DSMZ.</title>
        <authorList>
            <person name="Lu H."/>
        </authorList>
    </citation>
    <scope>NUCLEOTIDE SEQUENCE [LARGE SCALE GENOMIC DNA]</scope>
    <source>
        <strain evidence="1 2">KCTC 42409</strain>
    </source>
</reference>
<evidence type="ECO:0000313" key="2">
    <source>
        <dbReference type="Proteomes" id="UP000484015"/>
    </source>
</evidence>
<proteinExistence type="predicted"/>
<dbReference type="RefSeq" id="WP_155438780.1">
    <property type="nucleotide sequence ID" value="NZ_WNLA01000004.1"/>
</dbReference>
<sequence length="137" mass="15732">MNRPFFLPSGLSLECRRNQLELLKLTSDKLQNSRDNGETWIEFPWRGTLCLRVASFLGTFNWPPVLDCFGWRAGAVSIAWHSKGDDEANIGKFIGAFDEQKGIWRMKYMGTFDLGSGELLTWYEKVGFEVLTGTMRR</sequence>
<keyword evidence="2" id="KW-1185">Reference proteome</keyword>
<dbReference type="Proteomes" id="UP000484015">
    <property type="component" value="Unassembled WGS sequence"/>
</dbReference>
<gene>
    <name evidence="1" type="ORF">GM668_10010</name>
</gene>
<comment type="caution">
    <text evidence="1">The sequence shown here is derived from an EMBL/GenBank/DDBJ whole genome shotgun (WGS) entry which is preliminary data.</text>
</comment>
<dbReference type="AlphaFoldDB" id="A0A6L6PZ35"/>
<dbReference type="EMBL" id="WNLA01000004">
    <property type="protein sequence ID" value="MTW02414.1"/>
    <property type="molecule type" value="Genomic_DNA"/>
</dbReference>
<dbReference type="OrthoDB" id="9813892at2"/>
<accession>A0A6L6PZ35</accession>